<dbReference type="RefSeq" id="WP_091287221.1">
    <property type="nucleotide sequence ID" value="NZ_FAOZ01000061.1"/>
</dbReference>
<dbReference type="SUPFAM" id="SSF47336">
    <property type="entry name" value="ACP-like"/>
    <property type="match status" value="1"/>
</dbReference>
<evidence type="ECO:0000313" key="2">
    <source>
        <dbReference type="EMBL" id="CUU61180.1"/>
    </source>
</evidence>
<dbReference type="AlphaFoldDB" id="A0A0S4R1U9"/>
<feature type="domain" description="Carrier" evidence="1">
    <location>
        <begin position="7"/>
        <end position="69"/>
    </location>
</feature>
<reference evidence="3" key="1">
    <citation type="submission" date="2015-11" db="EMBL/GenBank/DDBJ databases">
        <authorList>
            <person name="Varghese N."/>
        </authorList>
    </citation>
    <scope>NUCLEOTIDE SEQUENCE [LARGE SCALE GENOMIC DNA]</scope>
    <source>
        <strain evidence="3">DSM 45899</strain>
    </source>
</reference>
<dbReference type="InterPro" id="IPR009081">
    <property type="entry name" value="PP-bd_ACP"/>
</dbReference>
<dbReference type="EMBL" id="FAOZ01000061">
    <property type="protein sequence ID" value="CUU61180.1"/>
    <property type="molecule type" value="Genomic_DNA"/>
</dbReference>
<evidence type="ECO:0000313" key="3">
    <source>
        <dbReference type="Proteomes" id="UP000198802"/>
    </source>
</evidence>
<dbReference type="Gene3D" id="1.10.1200.10">
    <property type="entry name" value="ACP-like"/>
    <property type="match status" value="1"/>
</dbReference>
<protein>
    <submittedName>
        <fullName evidence="2">Aryl carrier domain-containing protein</fullName>
    </submittedName>
</protein>
<accession>A0A0S4R1U9</accession>
<organism evidence="2 3">
    <name type="scientific">Parafrankia irregularis</name>
    <dbReference type="NCBI Taxonomy" id="795642"/>
    <lineage>
        <taxon>Bacteria</taxon>
        <taxon>Bacillati</taxon>
        <taxon>Actinomycetota</taxon>
        <taxon>Actinomycetes</taxon>
        <taxon>Frankiales</taxon>
        <taxon>Frankiaceae</taxon>
        <taxon>Parafrankia</taxon>
    </lineage>
</organism>
<sequence length="84" mass="9402">MKISDNRVLADVADVLYIEANEVDQNADLRKQGMDSVRLMELVERWRSAGAEGIDFMTLAEDQRVSRWLEVLAASTNDDAESSA</sequence>
<evidence type="ECO:0000259" key="1">
    <source>
        <dbReference type="Pfam" id="PF00550"/>
    </source>
</evidence>
<name>A0A0S4R1U9_9ACTN</name>
<proteinExistence type="predicted"/>
<keyword evidence="3" id="KW-1185">Reference proteome</keyword>
<dbReference type="InterPro" id="IPR036736">
    <property type="entry name" value="ACP-like_sf"/>
</dbReference>
<gene>
    <name evidence="2" type="ORF">Ga0074812_1612</name>
</gene>
<dbReference type="Proteomes" id="UP000198802">
    <property type="component" value="Unassembled WGS sequence"/>
</dbReference>
<dbReference type="Pfam" id="PF00550">
    <property type="entry name" value="PP-binding"/>
    <property type="match status" value="1"/>
</dbReference>